<evidence type="ECO:0000256" key="1">
    <source>
        <dbReference type="SAM" id="MobiDB-lite"/>
    </source>
</evidence>
<feature type="compositionally biased region" description="Basic and acidic residues" evidence="1">
    <location>
        <begin position="91"/>
        <end position="101"/>
    </location>
</feature>
<feature type="compositionally biased region" description="Basic and acidic residues" evidence="1">
    <location>
        <begin position="7"/>
        <end position="23"/>
    </location>
</feature>
<feature type="region of interest" description="Disordered" evidence="1">
    <location>
        <begin position="1"/>
        <end position="163"/>
    </location>
</feature>
<organism evidence="2 3">
    <name type="scientific">Actinomyces viscosus</name>
    <dbReference type="NCBI Taxonomy" id="1656"/>
    <lineage>
        <taxon>Bacteria</taxon>
        <taxon>Bacillati</taxon>
        <taxon>Actinomycetota</taxon>
        <taxon>Actinomycetes</taxon>
        <taxon>Actinomycetales</taxon>
        <taxon>Actinomycetaceae</taxon>
        <taxon>Actinomyces</taxon>
    </lineage>
</organism>
<protein>
    <submittedName>
        <fullName evidence="2">Uncharacterized protein</fullName>
    </submittedName>
</protein>
<dbReference type="AlphaFoldDB" id="A0A448PN50"/>
<proteinExistence type="predicted"/>
<sequence>MPRPAQSRKEVTLGAHGGDRLGLDQDLPVADRAGTAPHDRKWCTRPVRSAPAHSRCQRAISRASRARSVRTGQQVVRHPRTRRENTPAGEDDVHPPRERTRTGGGTSHVVGECRRPTAHPGRGPRGAATRSAGHRASRFRAGCPGRFGAPDAAVGPGRPSTARAVHRPRMTGTVRLSGLAAAPHHVHLTGEYPVLTDLGYLRPEGLVAHTPGTRRPATTGVSQELGAFLTPAPVSTVRIGQAPNSSFPASILVSVCWQISQTGTHTPPRQTSRHTPQDRGSPPPQPQRVPP</sequence>
<feature type="region of interest" description="Disordered" evidence="1">
    <location>
        <begin position="262"/>
        <end position="291"/>
    </location>
</feature>
<name>A0A448PN50_ACTVI</name>
<feature type="compositionally biased region" description="Pro residues" evidence="1">
    <location>
        <begin position="281"/>
        <end position="291"/>
    </location>
</feature>
<dbReference type="KEGG" id="avc:NCTC10951_02202"/>
<dbReference type="EMBL" id="LR134477">
    <property type="protein sequence ID" value="VEI17452.1"/>
    <property type="molecule type" value="Genomic_DNA"/>
</dbReference>
<evidence type="ECO:0000313" key="2">
    <source>
        <dbReference type="EMBL" id="VEI17452.1"/>
    </source>
</evidence>
<reference evidence="2 3" key="1">
    <citation type="submission" date="2018-12" db="EMBL/GenBank/DDBJ databases">
        <authorList>
            <consortium name="Pathogen Informatics"/>
        </authorList>
    </citation>
    <scope>NUCLEOTIDE SEQUENCE [LARGE SCALE GENOMIC DNA]</scope>
    <source>
        <strain evidence="2 3">NCTC10951</strain>
    </source>
</reference>
<dbReference type="Proteomes" id="UP000268658">
    <property type="component" value="Chromosome"/>
</dbReference>
<feature type="compositionally biased region" description="Polar residues" evidence="1">
    <location>
        <begin position="262"/>
        <end position="274"/>
    </location>
</feature>
<evidence type="ECO:0000313" key="3">
    <source>
        <dbReference type="Proteomes" id="UP000268658"/>
    </source>
</evidence>
<gene>
    <name evidence="2" type="ORF">NCTC10951_02202</name>
</gene>
<accession>A0A448PN50</accession>